<proteinExistence type="predicted"/>
<accession>A0A2H9T4X9</accession>
<name>A0A2H9T4X9_9ZZZZ</name>
<protein>
    <submittedName>
        <fullName evidence="1">Uncharacterized protein</fullName>
    </submittedName>
</protein>
<dbReference type="AlphaFoldDB" id="A0A2H9T4X9"/>
<dbReference type="EMBL" id="NSIT01000219">
    <property type="protein sequence ID" value="PJE78262.1"/>
    <property type="molecule type" value="Genomic_DNA"/>
</dbReference>
<organism evidence="1">
    <name type="scientific">invertebrate metagenome</name>
    <dbReference type="NCBI Taxonomy" id="1711999"/>
    <lineage>
        <taxon>unclassified sequences</taxon>
        <taxon>metagenomes</taxon>
        <taxon>organismal metagenomes</taxon>
    </lineage>
</organism>
<comment type="caution">
    <text evidence="1">The sequence shown here is derived from an EMBL/GenBank/DDBJ whole genome shotgun (WGS) entry which is preliminary data.</text>
</comment>
<evidence type="ECO:0000313" key="1">
    <source>
        <dbReference type="EMBL" id="PJE78262.1"/>
    </source>
</evidence>
<sequence length="40" mass="4522">MVYKHVMIRGPQRGNVGYETPLSPAPPGEYDIIEKIYSKS</sequence>
<gene>
    <name evidence="1" type="ORF">CI610_02806</name>
</gene>
<reference evidence="1" key="1">
    <citation type="journal article" date="2017" name="Appl. Environ. Microbiol.">
        <title>Molecular characterization of an Endozoicomonas-like organism causing infection in king scallop Pecten maximus L.</title>
        <authorList>
            <person name="Cano I."/>
            <person name="van Aerle R."/>
            <person name="Ross S."/>
            <person name="Verner-Jeffreys D.W."/>
            <person name="Paley R.K."/>
            <person name="Rimmer G."/>
            <person name="Ryder D."/>
            <person name="Hooper P."/>
            <person name="Stone D."/>
            <person name="Feist S.W."/>
        </authorList>
    </citation>
    <scope>NUCLEOTIDE SEQUENCE</scope>
</reference>